<protein>
    <submittedName>
        <fullName evidence="1">Uncharacterized protein</fullName>
    </submittedName>
</protein>
<name>A0AAD3Y399_NEPGR</name>
<dbReference type="AlphaFoldDB" id="A0AAD3Y399"/>
<gene>
    <name evidence="1" type="ORF">Nepgr_027763</name>
</gene>
<proteinExistence type="predicted"/>
<dbReference type="Proteomes" id="UP001279734">
    <property type="component" value="Unassembled WGS sequence"/>
</dbReference>
<sequence length="246" mass="26027">MSPAIAGLLGAPLGLHAASSGAGSYPRTHSNILPLPALRLPFATEDTTSGHLVAKSCVAFLDGASHSTIPAIPCPLLIADSAAGQASESKVQVNCQWKLERCRICKKICHRVAHCKTKSIFRLTGRTLLAPVAKHAKSAHNHPKADSAPIVMVSNQFEGLHFDEAGEIAMLNDVDGISRARIVGDSDQISHLNLFSTEVDKCSMEQEDLYTPSIFGSAPTNRSSAGQLVNSMHSFAVPAAIVVELS</sequence>
<keyword evidence="2" id="KW-1185">Reference proteome</keyword>
<evidence type="ECO:0000313" key="1">
    <source>
        <dbReference type="EMBL" id="GMH25920.1"/>
    </source>
</evidence>
<reference evidence="1" key="1">
    <citation type="submission" date="2023-05" db="EMBL/GenBank/DDBJ databases">
        <title>Nepenthes gracilis genome sequencing.</title>
        <authorList>
            <person name="Fukushima K."/>
        </authorList>
    </citation>
    <scope>NUCLEOTIDE SEQUENCE</scope>
    <source>
        <strain evidence="1">SING2019-196</strain>
    </source>
</reference>
<dbReference type="EMBL" id="BSYO01000030">
    <property type="protein sequence ID" value="GMH25920.1"/>
    <property type="molecule type" value="Genomic_DNA"/>
</dbReference>
<organism evidence="1 2">
    <name type="scientific">Nepenthes gracilis</name>
    <name type="common">Slender pitcher plant</name>
    <dbReference type="NCBI Taxonomy" id="150966"/>
    <lineage>
        <taxon>Eukaryota</taxon>
        <taxon>Viridiplantae</taxon>
        <taxon>Streptophyta</taxon>
        <taxon>Embryophyta</taxon>
        <taxon>Tracheophyta</taxon>
        <taxon>Spermatophyta</taxon>
        <taxon>Magnoliopsida</taxon>
        <taxon>eudicotyledons</taxon>
        <taxon>Gunneridae</taxon>
        <taxon>Pentapetalae</taxon>
        <taxon>Caryophyllales</taxon>
        <taxon>Nepenthaceae</taxon>
        <taxon>Nepenthes</taxon>
    </lineage>
</organism>
<evidence type="ECO:0000313" key="2">
    <source>
        <dbReference type="Proteomes" id="UP001279734"/>
    </source>
</evidence>
<comment type="caution">
    <text evidence="1">The sequence shown here is derived from an EMBL/GenBank/DDBJ whole genome shotgun (WGS) entry which is preliminary data.</text>
</comment>
<accession>A0AAD3Y399</accession>